<dbReference type="GO" id="GO:0000226">
    <property type="term" value="P:microtubule cytoskeleton organization"/>
    <property type="evidence" value="ECO:0007669"/>
    <property type="project" value="TreeGrafter"/>
</dbReference>
<keyword evidence="1 5" id="KW-0436">Ligase</keyword>
<dbReference type="GO" id="GO:0015631">
    <property type="term" value="F:tubulin binding"/>
    <property type="evidence" value="ECO:0007669"/>
    <property type="project" value="TreeGrafter"/>
</dbReference>
<proteinExistence type="predicted"/>
<feature type="compositionally biased region" description="Polar residues" evidence="4">
    <location>
        <begin position="703"/>
        <end position="718"/>
    </location>
</feature>
<keyword evidence="6" id="KW-1185">Reference proteome</keyword>
<feature type="region of interest" description="Disordered" evidence="4">
    <location>
        <begin position="701"/>
        <end position="758"/>
    </location>
</feature>
<evidence type="ECO:0000256" key="2">
    <source>
        <dbReference type="ARBA" id="ARBA00022741"/>
    </source>
</evidence>
<feature type="compositionally biased region" description="Polar residues" evidence="4">
    <location>
        <begin position="82"/>
        <end position="91"/>
    </location>
</feature>
<evidence type="ECO:0000256" key="1">
    <source>
        <dbReference type="ARBA" id="ARBA00022598"/>
    </source>
</evidence>
<sequence>MIIIFISRTNSIPLSRIPIVSSINGNLKTATLFPQLTSVAKAGKPSGGIELHKLHHLICEKPKRKLSSRKCEEKQDKPMHTHATQNKTSHTQKQFAKELTARLAKLALEHCVNGYYDGRQPLDRGICSPLNGDQDGCKTFDVSKSPETEPIFKEQVLQTEFRISRETKCTQYPEISHESGREANSQSPPLVATEEQCTQCDNTSFDSENYFEIQQRLEQKQEHQGELVGEQQQEQQIQQQKLTCILNNTILRTPEIRDTEESDYEPNKEVNESAGVVYGNELDCIDDDKVALEDIESGAEASDSEVSSFDPLQGSGCELAPVIASLFPNTPSVIRFVGDGQTVSKLPRRFRSRLRWRPSAITPNVVKRVLKRSHFRLSMKSADWLGYYGNHLKPMAFRPIREFQKVNHFPGSFQLGRKDKLWNNICRLRSQFGRKVVDFVPRTFYLPCDLRLLKEVWARNDAPGYNCSPGVVGSAARPRWIMKPPAAARGAGIKVLRQWSDVPKQRNVIVQSYISRPFLIHETKFDLRLYVYVTGFNPLRAYLHRQGLVRFASQKYSNAVTEIGNRFVHLTNYSINKHNKEDDTGVENHKWKLETLWSYLRDRSINVDGLWIQIKDIIFKTLASVTQSISLMTEQNCRRRTCVHELFGFDILMDADLKPWLLEVNVSPSLHTNTALDNDVKSAVVTDMFNIAGFRLPPEYRSKVSSSQERTPMDTNLGNEVERHSSTSGRKTLTSSGSSSRSCTPTQSSNPVLSNDRTSQIPVFKANKMLPKAYQHPVFKSSAVASSRESNYTSKTSATVKAAVYSFLPLSDPKLWDVALTWDERQKQLYHSRVFCREESPLHIGLASLKQAAAHPRGLIGRTLRNNSTNRKNDNHAYGKPTLTILDELRGIVSHLTPDDVRTLVDFVDERYRASMGNFECVFPVGGDPGFQMLIFLEACARDSSNGTLGMRTPTVRYYDLIQYAFLTVYKRSDNDTSSVWSRTSTDFSTITQLPDYHVLQRGELCGEALVRASQMTGIDREGLLRLTELCKRGYHLSGTDAANQRIRWDQNMTNSTKKVNPSDNSRSRFPTELGSRRIRNSMHGAKGDVLIEKEKDLVGSILGGAVTFHAQNPVSCSLPSQSQIYYHGDSGVGASTVSSSHTTHGRQNAVLSKQSDYTQHGPSTIGPNSHTSSVTPVRSRNRSMATGRTNSYAGSSLGETMGWWRRSNSLVSTQQYTSPQTELIVSSHSQQRVNPTPANVVREAMVDGAYLPRKEECSDLSTRLDAQSIKELTQSVMKKKRQIQQTNRSLRTIHPGYSTLASKRNLHKAEQSDLNSLDALAQVQQYWSSQVKQKDIAKNEPKPPFGPANRHFSHSNEDLMVQDLKSNRPPQRDSSAHLIQQRRTMQGIALSKRPTGWV</sequence>
<feature type="region of interest" description="Disordered" evidence="4">
    <location>
        <begin position="68"/>
        <end position="91"/>
    </location>
</feature>
<organism evidence="5 6">
    <name type="scientific">Fasciolopsis buskii</name>
    <dbReference type="NCBI Taxonomy" id="27845"/>
    <lineage>
        <taxon>Eukaryota</taxon>
        <taxon>Metazoa</taxon>
        <taxon>Spiralia</taxon>
        <taxon>Lophotrochozoa</taxon>
        <taxon>Platyhelminthes</taxon>
        <taxon>Trematoda</taxon>
        <taxon>Digenea</taxon>
        <taxon>Plagiorchiida</taxon>
        <taxon>Echinostomata</taxon>
        <taxon>Echinostomatoidea</taxon>
        <taxon>Fasciolidae</taxon>
        <taxon>Fasciolopsis</taxon>
    </lineage>
</organism>
<dbReference type="InterPro" id="IPR004344">
    <property type="entry name" value="TTL/TTLL_fam"/>
</dbReference>
<dbReference type="PANTHER" id="PTHR12241:SF162">
    <property type="entry name" value="TUBULIN MONOGLUTAMYLASE TTLL4"/>
    <property type="match status" value="1"/>
</dbReference>
<keyword evidence="3" id="KW-0067">ATP-binding</keyword>
<dbReference type="SUPFAM" id="SSF56059">
    <property type="entry name" value="Glutathione synthetase ATP-binding domain-like"/>
    <property type="match status" value="1"/>
</dbReference>
<evidence type="ECO:0000256" key="3">
    <source>
        <dbReference type="ARBA" id="ARBA00022840"/>
    </source>
</evidence>
<feature type="compositionally biased region" description="Basic and acidic residues" evidence="4">
    <location>
        <begin position="69"/>
        <end position="79"/>
    </location>
</feature>
<comment type="caution">
    <text evidence="5">The sequence shown here is derived from an EMBL/GenBank/DDBJ whole genome shotgun (WGS) entry which is preliminary data.</text>
</comment>
<feature type="region of interest" description="Disordered" evidence="4">
    <location>
        <begin position="173"/>
        <end position="196"/>
    </location>
</feature>
<evidence type="ECO:0000313" key="5">
    <source>
        <dbReference type="EMBL" id="KAA0194593.1"/>
    </source>
</evidence>
<evidence type="ECO:0000313" key="6">
    <source>
        <dbReference type="Proteomes" id="UP000728185"/>
    </source>
</evidence>
<dbReference type="PROSITE" id="PS51221">
    <property type="entry name" value="TTL"/>
    <property type="match status" value="1"/>
</dbReference>
<dbReference type="GO" id="GO:0036064">
    <property type="term" value="C:ciliary basal body"/>
    <property type="evidence" value="ECO:0007669"/>
    <property type="project" value="TreeGrafter"/>
</dbReference>
<name>A0A8E0S0J6_9TREM</name>
<reference evidence="5" key="1">
    <citation type="submission" date="2019-05" db="EMBL/GenBank/DDBJ databases">
        <title>Annotation for the trematode Fasciolopsis buski.</title>
        <authorList>
            <person name="Choi Y.-J."/>
        </authorList>
    </citation>
    <scope>NUCLEOTIDE SEQUENCE</scope>
    <source>
        <strain evidence="5">HT</strain>
        <tissue evidence="5">Whole worm</tissue>
    </source>
</reference>
<feature type="region of interest" description="Disordered" evidence="4">
    <location>
        <begin position="1334"/>
        <end position="1355"/>
    </location>
</feature>
<protein>
    <submittedName>
        <fullName evidence="5">Tubulin tyrosine ligase</fullName>
    </submittedName>
</protein>
<dbReference type="OrthoDB" id="202825at2759"/>
<dbReference type="GO" id="GO:0070740">
    <property type="term" value="F:tubulin-glutamic acid ligase activity"/>
    <property type="evidence" value="ECO:0007669"/>
    <property type="project" value="TreeGrafter"/>
</dbReference>
<gene>
    <name evidence="5" type="ORF">FBUS_02854</name>
</gene>
<dbReference type="Pfam" id="PF03133">
    <property type="entry name" value="TTL"/>
    <property type="match status" value="1"/>
</dbReference>
<dbReference type="Proteomes" id="UP000728185">
    <property type="component" value="Unassembled WGS sequence"/>
</dbReference>
<feature type="region of interest" description="Disordered" evidence="4">
    <location>
        <begin position="1153"/>
        <end position="1198"/>
    </location>
</feature>
<keyword evidence="2" id="KW-0547">Nucleotide-binding</keyword>
<dbReference type="PANTHER" id="PTHR12241">
    <property type="entry name" value="TUBULIN POLYGLUTAMYLASE"/>
    <property type="match status" value="1"/>
</dbReference>
<dbReference type="Gene3D" id="3.30.470.20">
    <property type="entry name" value="ATP-grasp fold, B domain"/>
    <property type="match status" value="1"/>
</dbReference>
<feature type="compositionally biased region" description="Low complexity" evidence="4">
    <location>
        <begin position="726"/>
        <end position="749"/>
    </location>
</feature>
<evidence type="ECO:0000256" key="4">
    <source>
        <dbReference type="SAM" id="MobiDB-lite"/>
    </source>
</evidence>
<dbReference type="EMBL" id="LUCM01004266">
    <property type="protein sequence ID" value="KAA0194593.1"/>
    <property type="molecule type" value="Genomic_DNA"/>
</dbReference>
<dbReference type="GO" id="GO:0005524">
    <property type="term" value="F:ATP binding"/>
    <property type="evidence" value="ECO:0007669"/>
    <property type="project" value="UniProtKB-KW"/>
</dbReference>
<accession>A0A8E0S0J6</accession>